<feature type="domain" description="Response regulatory" evidence="6">
    <location>
        <begin position="528"/>
        <end position="644"/>
    </location>
</feature>
<dbReference type="InterPro" id="IPR035965">
    <property type="entry name" value="PAS-like_dom_sf"/>
</dbReference>
<dbReference type="InterPro" id="IPR001610">
    <property type="entry name" value="PAC"/>
</dbReference>
<dbReference type="PANTHER" id="PTHR43065">
    <property type="entry name" value="SENSOR HISTIDINE KINASE"/>
    <property type="match status" value="1"/>
</dbReference>
<dbReference type="InterPro" id="IPR005467">
    <property type="entry name" value="His_kinase_dom"/>
</dbReference>
<evidence type="ECO:0000259" key="6">
    <source>
        <dbReference type="PROSITE" id="PS50110"/>
    </source>
</evidence>
<evidence type="ECO:0000256" key="2">
    <source>
        <dbReference type="ARBA" id="ARBA00012438"/>
    </source>
</evidence>
<dbReference type="CDD" id="cd00156">
    <property type="entry name" value="REC"/>
    <property type="match status" value="2"/>
</dbReference>
<proteinExistence type="predicted"/>
<keyword evidence="10" id="KW-1185">Reference proteome</keyword>
<dbReference type="PROSITE" id="PS50110">
    <property type="entry name" value="RESPONSE_REGULATORY"/>
    <property type="match status" value="2"/>
</dbReference>
<dbReference type="InterPro" id="IPR000700">
    <property type="entry name" value="PAS-assoc_C"/>
</dbReference>
<dbReference type="SMART" id="SM00086">
    <property type="entry name" value="PAC"/>
    <property type="match status" value="1"/>
</dbReference>
<dbReference type="GO" id="GO:0000155">
    <property type="term" value="F:phosphorelay sensor kinase activity"/>
    <property type="evidence" value="ECO:0007669"/>
    <property type="project" value="InterPro"/>
</dbReference>
<dbReference type="SUPFAM" id="SSF55785">
    <property type="entry name" value="PYP-like sensor domain (PAS domain)"/>
    <property type="match status" value="1"/>
</dbReference>
<dbReference type="InterPro" id="IPR004358">
    <property type="entry name" value="Sig_transdc_His_kin-like_C"/>
</dbReference>
<dbReference type="InterPro" id="IPR001789">
    <property type="entry name" value="Sig_transdc_resp-reg_receiver"/>
</dbReference>
<dbReference type="RefSeq" id="WP_214187533.1">
    <property type="nucleotide sequence ID" value="NZ_BSDS01000001.1"/>
</dbReference>
<feature type="domain" description="PAS" evidence="7">
    <location>
        <begin position="140"/>
        <end position="186"/>
    </location>
</feature>
<evidence type="ECO:0000259" key="8">
    <source>
        <dbReference type="PROSITE" id="PS50113"/>
    </source>
</evidence>
<dbReference type="Pfam" id="PF02518">
    <property type="entry name" value="HATPase_c"/>
    <property type="match status" value="1"/>
</dbReference>
<dbReference type="Gene3D" id="3.30.450.20">
    <property type="entry name" value="PAS domain"/>
    <property type="match status" value="1"/>
</dbReference>
<sequence>MTVAVNPPPLRVLIIDDSPFDTELIIRELNSSFITHFRRVDTAEEMLGALASATWDIVISDYVMPSFSGLNAIALLRKEGYTTPLIVVSGKIEDEAAVETMRAGANDYILKDNLARLVPAIRRELEESEVRRQKKTVEDELRKLSHAVEQSPVSIIITDKNGTIEYVNPKFTQVTGYGADEAVGQTPRILKSGNMPDSEYRRLWETITSGREWHGDIINKKKNGDLFWERASISAIKDADGVITHFVGVNEDISEQRRTELAHKQAMNQLRQAQKMEAIGQLAGGIAHDFNNLLTVINGYSTMLLHEMPVDDPFRSEVNEILKAGERAADLTHQLLAFSRRQMLEPKVININHLVRNMEKMLKRLIRENIVMHTRLYEQLGVVKVDPGQVEQIIMNLLVNARDALGNGGTITIETADVYLDKTFVNENPGAVEGNYVMLAVHDNGEGMTEETRRKIFEPFFTTKGQGKGTGLGLATVYGIVKQSGGYIQVASELGQWTSFRVYFPRVDSEAWQEETVTRHEGPKGNETILVIEDEIGVLNLTAHTLKRSGYEVLQASSPTEASRIFSANHHRIDLVLSDVIMPEKNGPTLVREFREKRPDLKIIFMSGYTDDTISSPQIIDEHTAFINKPFTPDVLVERVRDVLEGRLNI</sequence>
<dbReference type="CDD" id="cd00082">
    <property type="entry name" value="HisKA"/>
    <property type="match status" value="1"/>
</dbReference>
<dbReference type="AlphaFoldDB" id="A0A9W6FWY2"/>
<feature type="domain" description="Histidine kinase" evidence="5">
    <location>
        <begin position="285"/>
        <end position="508"/>
    </location>
</feature>
<dbReference type="Pfam" id="PF13426">
    <property type="entry name" value="PAS_9"/>
    <property type="match status" value="1"/>
</dbReference>
<dbReference type="Proteomes" id="UP001144352">
    <property type="component" value="Unassembled WGS sequence"/>
</dbReference>
<dbReference type="SMART" id="SM00448">
    <property type="entry name" value="REC"/>
    <property type="match status" value="2"/>
</dbReference>
<keyword evidence="3 4" id="KW-0597">Phosphoprotein</keyword>
<dbReference type="PRINTS" id="PR00344">
    <property type="entry name" value="BCTRLSENSOR"/>
</dbReference>
<dbReference type="InterPro" id="IPR003661">
    <property type="entry name" value="HisK_dim/P_dom"/>
</dbReference>
<feature type="domain" description="PAC" evidence="8">
    <location>
        <begin position="211"/>
        <end position="265"/>
    </location>
</feature>
<dbReference type="PROSITE" id="PS50112">
    <property type="entry name" value="PAS"/>
    <property type="match status" value="1"/>
</dbReference>
<comment type="catalytic activity">
    <reaction evidence="1">
        <text>ATP + protein L-histidine = ADP + protein N-phospho-L-histidine.</text>
        <dbReference type="EC" id="2.7.13.3"/>
    </reaction>
</comment>
<evidence type="ECO:0000259" key="5">
    <source>
        <dbReference type="PROSITE" id="PS50109"/>
    </source>
</evidence>
<evidence type="ECO:0000256" key="3">
    <source>
        <dbReference type="ARBA" id="ARBA00022553"/>
    </source>
</evidence>
<accession>A0A9W6FWY2</accession>
<dbReference type="NCBIfam" id="TIGR00229">
    <property type="entry name" value="sensory_box"/>
    <property type="match status" value="1"/>
</dbReference>
<evidence type="ECO:0000256" key="4">
    <source>
        <dbReference type="PROSITE-ProRule" id="PRU00169"/>
    </source>
</evidence>
<dbReference type="InterPro" id="IPR036097">
    <property type="entry name" value="HisK_dim/P_sf"/>
</dbReference>
<dbReference type="SMART" id="SM00388">
    <property type="entry name" value="HisKA"/>
    <property type="match status" value="1"/>
</dbReference>
<dbReference type="Gene3D" id="3.30.565.10">
    <property type="entry name" value="Histidine kinase-like ATPase, C-terminal domain"/>
    <property type="match status" value="1"/>
</dbReference>
<dbReference type="SUPFAM" id="SSF47384">
    <property type="entry name" value="Homodimeric domain of signal transducing histidine kinase"/>
    <property type="match status" value="1"/>
</dbReference>
<dbReference type="InterPro" id="IPR000014">
    <property type="entry name" value="PAS"/>
</dbReference>
<evidence type="ECO:0000313" key="10">
    <source>
        <dbReference type="Proteomes" id="UP001144352"/>
    </source>
</evidence>
<dbReference type="Gene3D" id="1.10.287.130">
    <property type="match status" value="1"/>
</dbReference>
<dbReference type="SMART" id="SM00387">
    <property type="entry name" value="HATPase_c"/>
    <property type="match status" value="1"/>
</dbReference>
<dbReference type="SUPFAM" id="SSF55874">
    <property type="entry name" value="ATPase domain of HSP90 chaperone/DNA topoisomerase II/histidine kinase"/>
    <property type="match status" value="1"/>
</dbReference>
<dbReference type="Pfam" id="PF00512">
    <property type="entry name" value="HisKA"/>
    <property type="match status" value="1"/>
</dbReference>
<dbReference type="PANTHER" id="PTHR43065:SF42">
    <property type="entry name" value="TWO-COMPONENT SENSOR PPRA"/>
    <property type="match status" value="1"/>
</dbReference>
<dbReference type="CDD" id="cd00130">
    <property type="entry name" value="PAS"/>
    <property type="match status" value="1"/>
</dbReference>
<dbReference type="InterPro" id="IPR011006">
    <property type="entry name" value="CheY-like_superfamily"/>
</dbReference>
<gene>
    <name evidence="9" type="ORF">GHYDROH2_00460</name>
</gene>
<dbReference type="Pfam" id="PF00072">
    <property type="entry name" value="Response_reg"/>
    <property type="match status" value="2"/>
</dbReference>
<reference evidence="9" key="1">
    <citation type="submission" date="2022-12" db="EMBL/GenBank/DDBJ databases">
        <title>Reference genome sequencing for broad-spectrum identification of bacterial and archaeal isolates by mass spectrometry.</title>
        <authorList>
            <person name="Sekiguchi Y."/>
            <person name="Tourlousse D.M."/>
        </authorList>
    </citation>
    <scope>NUCLEOTIDE SEQUENCE</scope>
    <source>
        <strain evidence="9">H2</strain>
    </source>
</reference>
<dbReference type="Gene3D" id="3.40.50.2300">
    <property type="match status" value="2"/>
</dbReference>
<organism evidence="9 10">
    <name type="scientific">Geobacter hydrogenophilus</name>
    <dbReference type="NCBI Taxonomy" id="40983"/>
    <lineage>
        <taxon>Bacteria</taxon>
        <taxon>Pseudomonadati</taxon>
        <taxon>Thermodesulfobacteriota</taxon>
        <taxon>Desulfuromonadia</taxon>
        <taxon>Geobacterales</taxon>
        <taxon>Geobacteraceae</taxon>
        <taxon>Geobacter</taxon>
    </lineage>
</organism>
<evidence type="ECO:0000256" key="1">
    <source>
        <dbReference type="ARBA" id="ARBA00000085"/>
    </source>
</evidence>
<feature type="modified residue" description="4-aspartylphosphate" evidence="4">
    <location>
        <position position="579"/>
    </location>
</feature>
<dbReference type="EC" id="2.7.13.3" evidence="2"/>
<dbReference type="PROSITE" id="PS50109">
    <property type="entry name" value="HIS_KIN"/>
    <property type="match status" value="1"/>
</dbReference>
<protein>
    <recommendedName>
        <fullName evidence="2">histidine kinase</fullName>
        <ecNumber evidence="2">2.7.13.3</ecNumber>
    </recommendedName>
</protein>
<name>A0A9W6FWY2_9BACT</name>
<feature type="modified residue" description="4-aspartylphosphate" evidence="4">
    <location>
        <position position="61"/>
    </location>
</feature>
<dbReference type="InterPro" id="IPR036890">
    <property type="entry name" value="HATPase_C_sf"/>
</dbReference>
<evidence type="ECO:0000259" key="7">
    <source>
        <dbReference type="PROSITE" id="PS50112"/>
    </source>
</evidence>
<feature type="domain" description="Response regulatory" evidence="6">
    <location>
        <begin position="11"/>
        <end position="126"/>
    </location>
</feature>
<comment type="caution">
    <text evidence="9">The sequence shown here is derived from an EMBL/GenBank/DDBJ whole genome shotgun (WGS) entry which is preliminary data.</text>
</comment>
<dbReference type="InterPro" id="IPR003594">
    <property type="entry name" value="HATPase_dom"/>
</dbReference>
<dbReference type="SUPFAM" id="SSF52172">
    <property type="entry name" value="CheY-like"/>
    <property type="match status" value="2"/>
</dbReference>
<dbReference type="PROSITE" id="PS50113">
    <property type="entry name" value="PAC"/>
    <property type="match status" value="1"/>
</dbReference>
<dbReference type="EMBL" id="BSDS01000001">
    <property type="protein sequence ID" value="GLI36545.1"/>
    <property type="molecule type" value="Genomic_DNA"/>
</dbReference>
<dbReference type="SMART" id="SM00091">
    <property type="entry name" value="PAS"/>
    <property type="match status" value="1"/>
</dbReference>
<evidence type="ECO:0000313" key="9">
    <source>
        <dbReference type="EMBL" id="GLI36545.1"/>
    </source>
</evidence>